<dbReference type="PANTHER" id="PTHR43720">
    <property type="entry name" value="2-AMINOMUCONIC SEMIALDEHYDE DEHYDROGENASE"/>
    <property type="match status" value="1"/>
</dbReference>
<keyword evidence="2 5" id="KW-0560">Oxidoreductase</keyword>
<sequence>MNIKNYINGTYINPKTNSWLDNYNPATGEVYGQIPNSSAEDVELAYKSSKDAFDSWSQTTSEVRSKILLKIATIIEERLDELAMAESKDNGKPLSLAKAVDIPRAASNFRFFAHAITQFSSESHESVGENAMNYTLRKPIGVVGCISPWNLPLYLFTWKIAPAIAAGNCVVAKPSEVTPMTAFLLGEICAEAGLPKGVLNIVHGLGEFAGQAIISHPNIKAISFTGGTKTGAQIAKVAAPMFKKLSLELGGKNPNIIFDDCDYDQMLETTVRSSFANQGQICLCGSRIYIEETIFEKFKVDFVEKVSKLKVGNPLDESTNVGALVSKVHQEKVLSYVSIAKEEGGILLHGGNKVNVDGLENGYFMEPTIIELTLNDCRINKEEVFGPIVTVMPFKSESEVLHLANDVKYGLSASLWTNNLNRTMRMTNKIESGIVWVNTWMQRDLRTPFGGVKDSGVGREGGFEALRFFTESKNICIKYS</sequence>
<protein>
    <submittedName>
        <fullName evidence="7">Aldehyde dehydrogenase</fullName>
    </submittedName>
</protein>
<dbReference type="EMBL" id="JAVRHV010000001">
    <property type="protein sequence ID" value="MDT0552375.1"/>
    <property type="molecule type" value="Genomic_DNA"/>
</dbReference>
<dbReference type="InterPro" id="IPR016161">
    <property type="entry name" value="Ald_DH/histidinol_DH"/>
</dbReference>
<dbReference type="InterPro" id="IPR015590">
    <property type="entry name" value="Aldehyde_DH_dom"/>
</dbReference>
<evidence type="ECO:0000256" key="2">
    <source>
        <dbReference type="ARBA" id="ARBA00023002"/>
    </source>
</evidence>
<dbReference type="CDD" id="cd07093">
    <property type="entry name" value="ALDH_F8_HMSADH"/>
    <property type="match status" value="1"/>
</dbReference>
<accession>A0ABU2Y3K4</accession>
<dbReference type="Gene3D" id="3.40.605.10">
    <property type="entry name" value="Aldehyde Dehydrogenase, Chain A, domain 1"/>
    <property type="match status" value="1"/>
</dbReference>
<keyword evidence="8" id="KW-1185">Reference proteome</keyword>
<evidence type="ECO:0000256" key="4">
    <source>
        <dbReference type="PROSITE-ProRule" id="PRU10007"/>
    </source>
</evidence>
<dbReference type="PROSITE" id="PS00070">
    <property type="entry name" value="ALDEHYDE_DEHYDR_CYS"/>
    <property type="match status" value="1"/>
</dbReference>
<dbReference type="InterPro" id="IPR029510">
    <property type="entry name" value="Ald_DH_CS_GLU"/>
</dbReference>
<dbReference type="InterPro" id="IPR016160">
    <property type="entry name" value="Ald_DH_CS_CYS"/>
</dbReference>
<feature type="active site" evidence="4">
    <location>
        <position position="248"/>
    </location>
</feature>
<name>A0ABU2Y3K4_9FLAO</name>
<gene>
    <name evidence="7" type="ORF">RM519_03870</name>
</gene>
<dbReference type="PROSITE" id="PS00687">
    <property type="entry name" value="ALDEHYDE_DEHYDR_GLU"/>
    <property type="match status" value="1"/>
</dbReference>
<comment type="similarity">
    <text evidence="1 5">Belongs to the aldehyde dehydrogenase family.</text>
</comment>
<evidence type="ECO:0000313" key="7">
    <source>
        <dbReference type="EMBL" id="MDT0552375.1"/>
    </source>
</evidence>
<evidence type="ECO:0000259" key="6">
    <source>
        <dbReference type="Pfam" id="PF00171"/>
    </source>
</evidence>
<dbReference type="Pfam" id="PF00171">
    <property type="entry name" value="Aldedh"/>
    <property type="match status" value="1"/>
</dbReference>
<evidence type="ECO:0000256" key="1">
    <source>
        <dbReference type="ARBA" id="ARBA00009986"/>
    </source>
</evidence>
<dbReference type="InterPro" id="IPR016162">
    <property type="entry name" value="Ald_DH_N"/>
</dbReference>
<feature type="domain" description="Aldehyde dehydrogenase" evidence="6">
    <location>
        <begin position="14"/>
        <end position="475"/>
    </location>
</feature>
<reference evidence="7 8" key="1">
    <citation type="submission" date="2023-09" db="EMBL/GenBank/DDBJ databases">
        <authorList>
            <person name="Rey-Velasco X."/>
        </authorList>
    </citation>
    <scope>NUCLEOTIDE SEQUENCE [LARGE SCALE GENOMIC DNA]</scope>
    <source>
        <strain evidence="7 8">P050</strain>
    </source>
</reference>
<organism evidence="7 8">
    <name type="scientific">Urechidicola vernalis</name>
    <dbReference type="NCBI Taxonomy" id="3075600"/>
    <lineage>
        <taxon>Bacteria</taxon>
        <taxon>Pseudomonadati</taxon>
        <taxon>Bacteroidota</taxon>
        <taxon>Flavobacteriia</taxon>
        <taxon>Flavobacteriales</taxon>
        <taxon>Flavobacteriaceae</taxon>
        <taxon>Urechidicola</taxon>
    </lineage>
</organism>
<dbReference type="Gene3D" id="3.40.309.10">
    <property type="entry name" value="Aldehyde Dehydrogenase, Chain A, domain 2"/>
    <property type="match status" value="1"/>
</dbReference>
<evidence type="ECO:0000313" key="8">
    <source>
        <dbReference type="Proteomes" id="UP001252186"/>
    </source>
</evidence>
<dbReference type="PANTHER" id="PTHR43720:SF2">
    <property type="entry name" value="2-AMINOMUCONIC SEMIALDEHYDE DEHYDROGENASE"/>
    <property type="match status" value="1"/>
</dbReference>
<dbReference type="SUPFAM" id="SSF53720">
    <property type="entry name" value="ALDH-like"/>
    <property type="match status" value="1"/>
</dbReference>
<proteinExistence type="inferred from homology"/>
<dbReference type="Proteomes" id="UP001252186">
    <property type="component" value="Unassembled WGS sequence"/>
</dbReference>
<dbReference type="RefSeq" id="WP_311592234.1">
    <property type="nucleotide sequence ID" value="NZ_JAVRHV010000001.1"/>
</dbReference>
<keyword evidence="3" id="KW-0520">NAD</keyword>
<evidence type="ECO:0000256" key="3">
    <source>
        <dbReference type="ARBA" id="ARBA00023027"/>
    </source>
</evidence>
<comment type="caution">
    <text evidence="7">The sequence shown here is derived from an EMBL/GenBank/DDBJ whole genome shotgun (WGS) entry which is preliminary data.</text>
</comment>
<evidence type="ECO:0000256" key="5">
    <source>
        <dbReference type="RuleBase" id="RU003345"/>
    </source>
</evidence>
<dbReference type="InterPro" id="IPR016163">
    <property type="entry name" value="Ald_DH_C"/>
</dbReference>